<dbReference type="GO" id="GO:0005509">
    <property type="term" value="F:calcium ion binding"/>
    <property type="evidence" value="ECO:0007669"/>
    <property type="project" value="InterPro"/>
</dbReference>
<dbReference type="InterPro" id="IPR011992">
    <property type="entry name" value="EF-hand-dom_pair"/>
</dbReference>
<dbReference type="SUPFAM" id="SSF47473">
    <property type="entry name" value="EF-hand"/>
    <property type="match status" value="1"/>
</dbReference>
<dbReference type="Proteomes" id="UP001156870">
    <property type="component" value="Unassembled WGS sequence"/>
</dbReference>
<dbReference type="InterPro" id="IPR002048">
    <property type="entry name" value="EF_hand_dom"/>
</dbReference>
<evidence type="ECO:0000313" key="3">
    <source>
        <dbReference type="Proteomes" id="UP001156870"/>
    </source>
</evidence>
<reference evidence="2 3" key="1">
    <citation type="journal article" date="2014" name="Int. J. Syst. Evol. Microbiol.">
        <title>Complete genome sequence of Corynebacterium casei LMG S-19264T (=DSM 44701T), isolated from a smear-ripened cheese.</title>
        <authorList>
            <consortium name="US DOE Joint Genome Institute (JGI-PGF)"/>
            <person name="Walter F."/>
            <person name="Albersmeier A."/>
            <person name="Kalinowski J."/>
            <person name="Ruckert C."/>
        </authorList>
    </citation>
    <scope>NUCLEOTIDE SEQUENCE [LARGE SCALE GENOMIC DNA]</scope>
    <source>
        <strain evidence="2 3">NBRC 110095</strain>
    </source>
</reference>
<evidence type="ECO:0000259" key="1">
    <source>
        <dbReference type="PROSITE" id="PS50222"/>
    </source>
</evidence>
<comment type="caution">
    <text evidence="2">The sequence shown here is derived from an EMBL/GenBank/DDBJ whole genome shotgun (WGS) entry which is preliminary data.</text>
</comment>
<gene>
    <name evidence="2" type="ORF">GCM10007877_16240</name>
</gene>
<sequence length="116" mass="13392">MTDSLEHLKYLSSNISDAMLFESNDEDEEYQVNKNSKIKVLDFILDEHDKTNDNSISKEQFNIVFLKSLELLQANTGCAEDLEILEDILDVLYDKGLIDKEKYKNIIEGSPCGRWL</sequence>
<keyword evidence="3" id="KW-1185">Reference proteome</keyword>
<proteinExistence type="predicted"/>
<evidence type="ECO:0000313" key="2">
    <source>
        <dbReference type="EMBL" id="GLS25909.1"/>
    </source>
</evidence>
<feature type="domain" description="EF-hand" evidence="1">
    <location>
        <begin position="36"/>
        <end position="71"/>
    </location>
</feature>
<protein>
    <recommendedName>
        <fullName evidence="1">EF-hand domain-containing protein</fullName>
    </recommendedName>
</protein>
<dbReference type="RefSeq" id="WP_232593319.1">
    <property type="nucleotide sequence ID" value="NZ_BSPD01000037.1"/>
</dbReference>
<accession>A0AA37WLD9</accession>
<dbReference type="AlphaFoldDB" id="A0AA37WLD9"/>
<name>A0AA37WLD9_9GAMM</name>
<dbReference type="PROSITE" id="PS50222">
    <property type="entry name" value="EF_HAND_2"/>
    <property type="match status" value="1"/>
</dbReference>
<organism evidence="2 3">
    <name type="scientific">Marinibactrum halimedae</name>
    <dbReference type="NCBI Taxonomy" id="1444977"/>
    <lineage>
        <taxon>Bacteria</taxon>
        <taxon>Pseudomonadati</taxon>
        <taxon>Pseudomonadota</taxon>
        <taxon>Gammaproteobacteria</taxon>
        <taxon>Cellvibrionales</taxon>
        <taxon>Cellvibrionaceae</taxon>
        <taxon>Marinibactrum</taxon>
    </lineage>
</organism>
<dbReference type="EMBL" id="BSPD01000037">
    <property type="protein sequence ID" value="GLS25909.1"/>
    <property type="molecule type" value="Genomic_DNA"/>
</dbReference>